<evidence type="ECO:0000256" key="4">
    <source>
        <dbReference type="ARBA" id="ARBA00023054"/>
    </source>
</evidence>
<keyword evidence="4" id="KW-0175">Coiled coil</keyword>
<name>A0A834B382_9CHIR</name>
<evidence type="ECO:0000259" key="7">
    <source>
        <dbReference type="PROSITE" id="PS51718"/>
    </source>
</evidence>
<dbReference type="InterPro" id="IPR045063">
    <property type="entry name" value="Dynamin_N"/>
</dbReference>
<dbReference type="AlphaFoldDB" id="A0A834B382"/>
<evidence type="ECO:0000313" key="8">
    <source>
        <dbReference type="EMBL" id="KAF6120335.1"/>
    </source>
</evidence>
<dbReference type="GO" id="GO:0008053">
    <property type="term" value="P:mitochondrial fusion"/>
    <property type="evidence" value="ECO:0007669"/>
    <property type="project" value="TreeGrafter"/>
</dbReference>
<reference evidence="8 9" key="1">
    <citation type="journal article" date="2020" name="Nature">
        <title>Six reference-quality genomes reveal evolution of bat adaptations.</title>
        <authorList>
            <person name="Jebb D."/>
            <person name="Huang Z."/>
            <person name="Pippel M."/>
            <person name="Hughes G.M."/>
            <person name="Lavrichenko K."/>
            <person name="Devanna P."/>
            <person name="Winkler S."/>
            <person name="Jermiin L.S."/>
            <person name="Skirmuntt E.C."/>
            <person name="Katzourakis A."/>
            <person name="Burkitt-Gray L."/>
            <person name="Ray D.A."/>
            <person name="Sullivan K.A.M."/>
            <person name="Roscito J.G."/>
            <person name="Kirilenko B.M."/>
            <person name="Davalos L.M."/>
            <person name="Corthals A.P."/>
            <person name="Power M.L."/>
            <person name="Jones G."/>
            <person name="Ransome R.D."/>
            <person name="Dechmann D.K.N."/>
            <person name="Locatelli A.G."/>
            <person name="Puechmaille S.J."/>
            <person name="Fedrigo O."/>
            <person name="Jarvis E.D."/>
            <person name="Hiller M."/>
            <person name="Vernes S.C."/>
            <person name="Myers E.W."/>
            <person name="Teeling E.C."/>
        </authorList>
    </citation>
    <scope>NUCLEOTIDE SEQUENCE [LARGE SCALE GENOMIC DNA]</scope>
    <source>
        <strain evidence="8">Bat1K_MPI-CBG_1</strain>
    </source>
</reference>
<dbReference type="GO" id="GO:0003924">
    <property type="term" value="F:GTPase activity"/>
    <property type="evidence" value="ECO:0007669"/>
    <property type="project" value="InterPro"/>
</dbReference>
<organism evidence="8 9">
    <name type="scientific">Phyllostomus discolor</name>
    <name type="common">pale spear-nosed bat</name>
    <dbReference type="NCBI Taxonomy" id="89673"/>
    <lineage>
        <taxon>Eukaryota</taxon>
        <taxon>Metazoa</taxon>
        <taxon>Chordata</taxon>
        <taxon>Craniata</taxon>
        <taxon>Vertebrata</taxon>
        <taxon>Euteleostomi</taxon>
        <taxon>Mammalia</taxon>
        <taxon>Eutheria</taxon>
        <taxon>Laurasiatheria</taxon>
        <taxon>Chiroptera</taxon>
        <taxon>Yangochiroptera</taxon>
        <taxon>Phyllostomidae</taxon>
        <taxon>Phyllostominae</taxon>
        <taxon>Phyllostomus</taxon>
    </lineage>
</organism>
<evidence type="ECO:0000256" key="5">
    <source>
        <dbReference type="ARBA" id="ARBA00023134"/>
    </source>
</evidence>
<accession>A0A834B382</accession>
<keyword evidence="2" id="KW-0547">Nucleotide-binding</keyword>
<protein>
    <submittedName>
        <fullName evidence="8">Mitofusin 1</fullName>
    </submittedName>
</protein>
<dbReference type="SUPFAM" id="SSF52540">
    <property type="entry name" value="P-loop containing nucleoside triphosphate hydrolases"/>
    <property type="match status" value="1"/>
</dbReference>
<feature type="domain" description="Dynamin-type G" evidence="7">
    <location>
        <begin position="72"/>
        <end position="145"/>
    </location>
</feature>
<evidence type="ECO:0000256" key="6">
    <source>
        <dbReference type="ARBA" id="ARBA00023136"/>
    </source>
</evidence>
<dbReference type="GO" id="GO:0051646">
    <property type="term" value="P:mitochondrion localization"/>
    <property type="evidence" value="ECO:0007669"/>
    <property type="project" value="TreeGrafter"/>
</dbReference>
<dbReference type="GO" id="GO:0005525">
    <property type="term" value="F:GTP binding"/>
    <property type="evidence" value="ECO:0007669"/>
    <property type="project" value="UniProtKB-KW"/>
</dbReference>
<dbReference type="InterPro" id="IPR030381">
    <property type="entry name" value="G_DYNAMIN_dom"/>
</dbReference>
<dbReference type="Proteomes" id="UP000664940">
    <property type="component" value="Unassembled WGS sequence"/>
</dbReference>
<keyword evidence="3" id="KW-0378">Hydrolase</keyword>
<dbReference type="Pfam" id="PF00350">
    <property type="entry name" value="Dynamin_N"/>
    <property type="match status" value="1"/>
</dbReference>
<comment type="caution">
    <text evidence="8">The sequence shown here is derived from an EMBL/GenBank/DDBJ whole genome shotgun (WGS) entry which is preliminary data.</text>
</comment>
<sequence length="145" mass="16076">MAETASPLKHFVLAKKAITVIFDQLLEFVTEGSYFIEATYRNSELDRVATEDDLAEMQRYKNKLSVIGEVLSRRHMKVAFFGRTSSGKSSVINAMLWDKVLPSGIGHTTNCLLSVEGTDGDKAYLMTEGSDEKKSVKVLHLTVAT</sequence>
<keyword evidence="5" id="KW-0342">GTP-binding</keyword>
<dbReference type="InterPro" id="IPR027094">
    <property type="entry name" value="Mitofusin_fam"/>
</dbReference>
<proteinExistence type="predicted"/>
<dbReference type="PANTHER" id="PTHR10465:SF2">
    <property type="entry name" value="MITOFUSIN-1"/>
    <property type="match status" value="1"/>
</dbReference>
<evidence type="ECO:0000313" key="9">
    <source>
        <dbReference type="Proteomes" id="UP000664940"/>
    </source>
</evidence>
<dbReference type="PANTHER" id="PTHR10465">
    <property type="entry name" value="TRANSMEMBRANE GTPASE FZO1"/>
    <property type="match status" value="1"/>
</dbReference>
<dbReference type="PROSITE" id="PS51718">
    <property type="entry name" value="G_DYNAMIN_2"/>
    <property type="match status" value="1"/>
</dbReference>
<dbReference type="GO" id="GO:0005741">
    <property type="term" value="C:mitochondrial outer membrane"/>
    <property type="evidence" value="ECO:0007669"/>
    <property type="project" value="TreeGrafter"/>
</dbReference>
<comment type="subcellular location">
    <subcellularLocation>
        <location evidence="1">Membrane</location>
    </subcellularLocation>
</comment>
<dbReference type="Gene3D" id="3.40.50.300">
    <property type="entry name" value="P-loop containing nucleotide triphosphate hydrolases"/>
    <property type="match status" value="1"/>
</dbReference>
<dbReference type="InterPro" id="IPR027417">
    <property type="entry name" value="P-loop_NTPase"/>
</dbReference>
<dbReference type="EMBL" id="JABVXQ010000003">
    <property type="protein sequence ID" value="KAF6120335.1"/>
    <property type="molecule type" value="Genomic_DNA"/>
</dbReference>
<evidence type="ECO:0000256" key="3">
    <source>
        <dbReference type="ARBA" id="ARBA00022801"/>
    </source>
</evidence>
<gene>
    <name evidence="8" type="ORF">HJG60_012933</name>
</gene>
<keyword evidence="6" id="KW-0472">Membrane</keyword>
<evidence type="ECO:0000256" key="1">
    <source>
        <dbReference type="ARBA" id="ARBA00004370"/>
    </source>
</evidence>
<evidence type="ECO:0000256" key="2">
    <source>
        <dbReference type="ARBA" id="ARBA00022741"/>
    </source>
</evidence>